<gene>
    <name evidence="6" type="ORF">NQ314_020375</name>
</gene>
<reference evidence="6" key="1">
    <citation type="journal article" date="2023" name="Insect Mol. Biol.">
        <title>Genome sequencing provides insights into the evolution of gene families encoding plant cell wall-degrading enzymes in longhorned beetles.</title>
        <authorList>
            <person name="Shin N.R."/>
            <person name="Okamura Y."/>
            <person name="Kirsch R."/>
            <person name="Pauchet Y."/>
        </authorList>
    </citation>
    <scope>NUCLEOTIDE SEQUENCE</scope>
    <source>
        <strain evidence="6">RBIC_L_NR</strain>
    </source>
</reference>
<dbReference type="Proteomes" id="UP001162156">
    <property type="component" value="Unassembled WGS sequence"/>
</dbReference>
<feature type="transmembrane region" description="Helical" evidence="5">
    <location>
        <begin position="52"/>
        <end position="77"/>
    </location>
</feature>
<name>A0AAV8WLX7_9CUCU</name>
<dbReference type="GO" id="GO:0016020">
    <property type="term" value="C:membrane"/>
    <property type="evidence" value="ECO:0007669"/>
    <property type="project" value="UniProtKB-SubCell"/>
</dbReference>
<dbReference type="SUPFAM" id="SSF48652">
    <property type="entry name" value="Tetraspanin"/>
    <property type="match status" value="1"/>
</dbReference>
<evidence type="ECO:0000313" key="7">
    <source>
        <dbReference type="Proteomes" id="UP001162156"/>
    </source>
</evidence>
<keyword evidence="3 5" id="KW-1133">Transmembrane helix</keyword>
<comment type="caution">
    <text evidence="6">The sequence shown here is derived from an EMBL/GenBank/DDBJ whole genome shotgun (WGS) entry which is preliminary data.</text>
</comment>
<evidence type="ECO:0008006" key="8">
    <source>
        <dbReference type="Google" id="ProtNLM"/>
    </source>
</evidence>
<proteinExistence type="predicted"/>
<dbReference type="InterPro" id="IPR008952">
    <property type="entry name" value="Tetraspanin_EC2_sf"/>
</dbReference>
<dbReference type="AlphaFoldDB" id="A0AAV8WLX7"/>
<evidence type="ECO:0000256" key="5">
    <source>
        <dbReference type="SAM" id="Phobius"/>
    </source>
</evidence>
<feature type="transmembrane region" description="Helical" evidence="5">
    <location>
        <begin position="12"/>
        <end position="31"/>
    </location>
</feature>
<protein>
    <recommendedName>
        <fullName evidence="8">Tetraspanin</fullName>
    </recommendedName>
</protein>
<evidence type="ECO:0000313" key="6">
    <source>
        <dbReference type="EMBL" id="KAJ8927102.1"/>
    </source>
</evidence>
<dbReference type="EMBL" id="JANEYF010005719">
    <property type="protein sequence ID" value="KAJ8927102.1"/>
    <property type="molecule type" value="Genomic_DNA"/>
</dbReference>
<evidence type="ECO:0000256" key="2">
    <source>
        <dbReference type="ARBA" id="ARBA00022692"/>
    </source>
</evidence>
<dbReference type="Pfam" id="PF00335">
    <property type="entry name" value="Tetraspanin"/>
    <property type="match status" value="1"/>
</dbReference>
<evidence type="ECO:0000256" key="3">
    <source>
        <dbReference type="ARBA" id="ARBA00022989"/>
    </source>
</evidence>
<keyword evidence="7" id="KW-1185">Reference proteome</keyword>
<organism evidence="6 7">
    <name type="scientific">Rhamnusium bicolor</name>
    <dbReference type="NCBI Taxonomy" id="1586634"/>
    <lineage>
        <taxon>Eukaryota</taxon>
        <taxon>Metazoa</taxon>
        <taxon>Ecdysozoa</taxon>
        <taxon>Arthropoda</taxon>
        <taxon>Hexapoda</taxon>
        <taxon>Insecta</taxon>
        <taxon>Pterygota</taxon>
        <taxon>Neoptera</taxon>
        <taxon>Endopterygota</taxon>
        <taxon>Coleoptera</taxon>
        <taxon>Polyphaga</taxon>
        <taxon>Cucujiformia</taxon>
        <taxon>Chrysomeloidea</taxon>
        <taxon>Cerambycidae</taxon>
        <taxon>Lepturinae</taxon>
        <taxon>Rhagiini</taxon>
        <taxon>Rhamnusium</taxon>
    </lineage>
</organism>
<evidence type="ECO:0000256" key="4">
    <source>
        <dbReference type="ARBA" id="ARBA00023136"/>
    </source>
</evidence>
<comment type="subcellular location">
    <subcellularLocation>
        <location evidence="1">Membrane</location>
        <topology evidence="1">Multi-pass membrane protein</topology>
    </subcellularLocation>
</comment>
<evidence type="ECO:0000256" key="1">
    <source>
        <dbReference type="ARBA" id="ARBA00004141"/>
    </source>
</evidence>
<keyword evidence="2 5" id="KW-0812">Transmembrane</keyword>
<dbReference type="PRINTS" id="PR00259">
    <property type="entry name" value="TMFOUR"/>
</dbReference>
<keyword evidence="4 5" id="KW-0472">Membrane</keyword>
<feature type="transmembrane region" description="Helical" evidence="5">
    <location>
        <begin position="125"/>
        <end position="158"/>
    </location>
</feature>
<accession>A0AAV8WLX7</accession>
<dbReference type="InterPro" id="IPR018499">
    <property type="entry name" value="Tetraspanin/Peripherin"/>
</dbReference>
<sequence>MGCDDDIVKCLMFWANFFLALVGISILSLGITYKINLEEFTYAIPKEYQTLILIPVLTIPLGSTIIVIAVFGCYGCITERSTILTILKCCGTNGSTYWTVIPKSCYETDTKNIYKEPCPALVSMYLVQCIQIVGITILALSATEIVGSVISFSFASYLRKNLRFQYMKSYPFDNEII</sequence>